<evidence type="ECO:0000313" key="2">
    <source>
        <dbReference type="Proteomes" id="UP000011518"/>
    </source>
</evidence>
<dbReference type="EMBL" id="KB320797">
    <property type="protein sequence ID" value="ELW62958.1"/>
    <property type="molecule type" value="Genomic_DNA"/>
</dbReference>
<dbReference type="AlphaFoldDB" id="L9KJP6"/>
<dbReference type="InParanoid" id="L9KJP6"/>
<reference evidence="2" key="2">
    <citation type="journal article" date="2013" name="Nat. Commun.">
        <title>Genome of the Chinese tree shrew.</title>
        <authorList>
            <person name="Fan Y."/>
            <person name="Huang Z.Y."/>
            <person name="Cao C.C."/>
            <person name="Chen C.S."/>
            <person name="Chen Y.X."/>
            <person name="Fan D.D."/>
            <person name="He J."/>
            <person name="Hou H.L."/>
            <person name="Hu L."/>
            <person name="Hu X.T."/>
            <person name="Jiang X.T."/>
            <person name="Lai R."/>
            <person name="Lang Y.S."/>
            <person name="Liang B."/>
            <person name="Liao S.G."/>
            <person name="Mu D."/>
            <person name="Ma Y.Y."/>
            <person name="Niu Y.Y."/>
            <person name="Sun X.Q."/>
            <person name="Xia J.Q."/>
            <person name="Xiao J."/>
            <person name="Xiong Z.Q."/>
            <person name="Xu L."/>
            <person name="Yang L."/>
            <person name="Zhang Y."/>
            <person name="Zhao W."/>
            <person name="Zhao X.D."/>
            <person name="Zheng Y.T."/>
            <person name="Zhou J.M."/>
            <person name="Zhu Y.B."/>
            <person name="Zhang G.J."/>
            <person name="Wang J."/>
            <person name="Yao Y.G."/>
        </authorList>
    </citation>
    <scope>NUCLEOTIDE SEQUENCE [LARGE SCALE GENOMIC DNA]</scope>
</reference>
<proteinExistence type="predicted"/>
<organism evidence="1 2">
    <name type="scientific">Tupaia chinensis</name>
    <name type="common">Chinese tree shrew</name>
    <name type="synonym">Tupaia belangeri chinensis</name>
    <dbReference type="NCBI Taxonomy" id="246437"/>
    <lineage>
        <taxon>Eukaryota</taxon>
        <taxon>Metazoa</taxon>
        <taxon>Chordata</taxon>
        <taxon>Craniata</taxon>
        <taxon>Vertebrata</taxon>
        <taxon>Euteleostomi</taxon>
        <taxon>Mammalia</taxon>
        <taxon>Eutheria</taxon>
        <taxon>Euarchontoglires</taxon>
        <taxon>Scandentia</taxon>
        <taxon>Tupaiidae</taxon>
        <taxon>Tupaia</taxon>
    </lineage>
</organism>
<reference evidence="2" key="1">
    <citation type="submission" date="2012-07" db="EMBL/GenBank/DDBJ databases">
        <title>Genome of the Chinese tree shrew, a rising model animal genetically related to primates.</title>
        <authorList>
            <person name="Zhang G."/>
            <person name="Fan Y."/>
            <person name="Yao Y."/>
            <person name="Huang Z."/>
        </authorList>
    </citation>
    <scope>NUCLEOTIDE SEQUENCE [LARGE SCALE GENOMIC DNA]</scope>
</reference>
<keyword evidence="2" id="KW-1185">Reference proteome</keyword>
<protein>
    <submittedName>
        <fullName evidence="1">Uncharacterized protein</fullName>
    </submittedName>
</protein>
<name>L9KJP6_TUPCH</name>
<dbReference type="Proteomes" id="UP000011518">
    <property type="component" value="Unassembled WGS sequence"/>
</dbReference>
<accession>L9KJP6</accession>
<sequence length="323" mass="34540">MRAEWEETGVIEEVVSVAGGGVMMGTGEQQKEGKKAAVRSLEESDGNRCVFSGRRVDGVLLAKLHSNVEGPGEVTPASVGQIGLLPATKKLQHRPATGPQRYYLVSSSQCYDHFTREEGEELEGLLIRITPTLSNADSKVTRARTMLTALGGYRGPPGLVTKEEEGAPHHGRKLHSGHRVLDGKGGITLPVRLNPWSLPKLRLAVYEPQSQSNPVNIEDTWLRCELLGLIKTMSTESHNYARTAGIDINLGQDGSQAVLRATKLFGGRAATAGNLRDACGVCEEGEGKSTDSTASNAFVIVIGTTLTAITTITLSPKELTQSS</sequence>
<gene>
    <name evidence="1" type="ORF">TREES_T100001740</name>
</gene>
<evidence type="ECO:0000313" key="1">
    <source>
        <dbReference type="EMBL" id="ELW62958.1"/>
    </source>
</evidence>